<organism evidence="1 2">
    <name type="scientific">Deinococcus marmoris</name>
    <dbReference type="NCBI Taxonomy" id="249408"/>
    <lineage>
        <taxon>Bacteria</taxon>
        <taxon>Thermotogati</taxon>
        <taxon>Deinococcota</taxon>
        <taxon>Deinococci</taxon>
        <taxon>Deinococcales</taxon>
        <taxon>Deinococcaceae</taxon>
        <taxon>Deinococcus</taxon>
    </lineage>
</organism>
<reference evidence="1 2" key="1">
    <citation type="submission" date="2017-01" db="EMBL/GenBank/DDBJ databases">
        <title>Genome Analysis of Deinococcus marmoris KOPRI26562.</title>
        <authorList>
            <person name="Kim J.H."/>
            <person name="Oh H.-M."/>
        </authorList>
    </citation>
    <scope>NUCLEOTIDE SEQUENCE [LARGE SCALE GENOMIC DNA]</scope>
    <source>
        <strain evidence="1 2">KOPRI26562</strain>
    </source>
</reference>
<dbReference type="Proteomes" id="UP000186607">
    <property type="component" value="Unassembled WGS sequence"/>
</dbReference>
<dbReference type="OrthoDB" id="9990851at2"/>
<dbReference type="STRING" id="249408.BOO71_0002887"/>
<sequence length="108" mass="12693">MAKHSYERARWDRREARRRVSIGGWWVRGLRDAPTGNREIQRQQVVQATRKAINGSIHKRMSKVAGRSHRLWRQQAHHIERLHTLGGHDAADDLDPQPRRLGIMWGIH</sequence>
<dbReference type="EMBL" id="MSTI01000035">
    <property type="protein sequence ID" value="OLV19377.1"/>
    <property type="molecule type" value="Genomic_DNA"/>
</dbReference>
<accession>A0A1U7P2H6</accession>
<comment type="caution">
    <text evidence="1">The sequence shown here is derived from an EMBL/GenBank/DDBJ whole genome shotgun (WGS) entry which is preliminary data.</text>
</comment>
<keyword evidence="2" id="KW-1185">Reference proteome</keyword>
<protein>
    <submittedName>
        <fullName evidence="1">Uncharacterized protein</fullName>
    </submittedName>
</protein>
<dbReference type="RefSeq" id="WP_075830852.1">
    <property type="nucleotide sequence ID" value="NZ_MSTI01000035.1"/>
</dbReference>
<gene>
    <name evidence="1" type="ORF">BOO71_0002887</name>
</gene>
<dbReference type="AlphaFoldDB" id="A0A1U7P2H6"/>
<proteinExistence type="predicted"/>
<evidence type="ECO:0000313" key="1">
    <source>
        <dbReference type="EMBL" id="OLV19377.1"/>
    </source>
</evidence>
<evidence type="ECO:0000313" key="2">
    <source>
        <dbReference type="Proteomes" id="UP000186607"/>
    </source>
</evidence>
<name>A0A1U7P2H6_9DEIO</name>